<keyword evidence="1" id="KW-0677">Repeat</keyword>
<dbReference type="PANTHER" id="PTHR44943:SF5">
    <property type="entry name" value="BLL7697 PROTEIN"/>
    <property type="match status" value="1"/>
</dbReference>
<evidence type="ECO:0000256" key="2">
    <source>
        <dbReference type="ARBA" id="ARBA00022803"/>
    </source>
</evidence>
<name>A0A934JWI6_9GAMM</name>
<dbReference type="Pfam" id="PF13174">
    <property type="entry name" value="TPR_6"/>
    <property type="match status" value="1"/>
</dbReference>
<feature type="region of interest" description="Disordered" evidence="3">
    <location>
        <begin position="1"/>
        <end position="23"/>
    </location>
</feature>
<comment type="caution">
    <text evidence="4">The sequence shown here is derived from an EMBL/GenBank/DDBJ whole genome shotgun (WGS) entry which is preliminary data.</text>
</comment>
<organism evidence="4 5">
    <name type="scientific">Marinomonas transparens</name>
    <dbReference type="NCBI Taxonomy" id="2795388"/>
    <lineage>
        <taxon>Bacteria</taxon>
        <taxon>Pseudomonadati</taxon>
        <taxon>Pseudomonadota</taxon>
        <taxon>Gammaproteobacteria</taxon>
        <taxon>Oceanospirillales</taxon>
        <taxon>Oceanospirillaceae</taxon>
        <taxon>Marinomonas</taxon>
    </lineage>
</organism>
<dbReference type="AlphaFoldDB" id="A0A934JWI6"/>
<dbReference type="PANTHER" id="PTHR44943">
    <property type="entry name" value="CELLULOSE SYNTHASE OPERON PROTEIN C"/>
    <property type="match status" value="1"/>
</dbReference>
<gene>
    <name evidence="4" type="ORF">I8J31_11450</name>
</gene>
<dbReference type="InterPro" id="IPR051685">
    <property type="entry name" value="Ycf3/AcsC/BcsC/TPR_MFPF"/>
</dbReference>
<dbReference type="InterPro" id="IPR019734">
    <property type="entry name" value="TPR_rpt"/>
</dbReference>
<dbReference type="Proteomes" id="UP000628710">
    <property type="component" value="Unassembled WGS sequence"/>
</dbReference>
<evidence type="ECO:0000313" key="5">
    <source>
        <dbReference type="Proteomes" id="UP000628710"/>
    </source>
</evidence>
<keyword evidence="2" id="KW-0802">TPR repeat</keyword>
<accession>A0A934JWI6</accession>
<evidence type="ECO:0000256" key="1">
    <source>
        <dbReference type="ARBA" id="ARBA00022737"/>
    </source>
</evidence>
<keyword evidence="5" id="KW-1185">Reference proteome</keyword>
<reference evidence="4" key="1">
    <citation type="submission" date="2020-12" db="EMBL/GenBank/DDBJ databases">
        <title>Marinomonas arctica sp. nov., a psychrotolerant bacterium isolated from the Arctic.</title>
        <authorList>
            <person name="Zhang Y."/>
        </authorList>
    </citation>
    <scope>NUCLEOTIDE SEQUENCE</scope>
    <source>
        <strain evidence="4">C1424</strain>
    </source>
</reference>
<dbReference type="Gene3D" id="1.25.40.10">
    <property type="entry name" value="Tetratricopeptide repeat domain"/>
    <property type="match status" value="2"/>
</dbReference>
<proteinExistence type="predicted"/>
<dbReference type="SUPFAM" id="SSF48452">
    <property type="entry name" value="TPR-like"/>
    <property type="match status" value="2"/>
</dbReference>
<evidence type="ECO:0000256" key="3">
    <source>
        <dbReference type="SAM" id="MobiDB-lite"/>
    </source>
</evidence>
<dbReference type="EMBL" id="JAEMNX010000012">
    <property type="protein sequence ID" value="MBJ7538287.1"/>
    <property type="molecule type" value="Genomic_DNA"/>
</dbReference>
<protein>
    <submittedName>
        <fullName evidence="4">Tetratricopeptide repeat protein</fullName>
    </submittedName>
</protein>
<dbReference type="InterPro" id="IPR011990">
    <property type="entry name" value="TPR-like_helical_dom_sf"/>
</dbReference>
<sequence length="607" mass="69034">MHLTSRKHMPSPTGKHSDPNSKAPSRHGFVLYFKALTAIMSLVFLSACNQLATQPSSQEKSTELAEARSNTSPQFIESLLEAEFTLQREGAGKAFEPFYKLANQSRSLPLIERLTQISLITQNPQNIERSANLWLATAPTTEPAYALKLQIVVKEGRVRDTADLLTQAMQYKIPLSFLPVYLDNHVRDSEQINTISQALPLLPSEAKQNRYIQLSQARLAFLTGHYDAAKQLSQKLINDREIAENEALYLILAYSQEKLGQTPEAIKTLEVATKRFPKSLRLQTPLIDFLVRNQQSKEALKYYRESSLDEKDKLQAGINFTGTLLEYKHPVSALEALKLLPKRQLGFKDQILYLKAITFGQLNRLDDAIETMDMVKGALRSDATNRMAFWLYNEGRENTINDMVLRRTLRENTPEQVLTIYQLHEEKGHLDLALELLNKALLETPESDVLRYRKALLSDTLGNWQDTEKELTLLLNKDPSNPQYLNALGYTLLTRTDRIDEAMKYIESAYEKAESDPAIIDSLGWGFFLKNELEQASYYLEKAWSILPDAEIGAHYGESLWKQNHHEQAISIWIEALEAAPNTPLLLDTIKRLSPSLLKDMKLDTTP</sequence>
<evidence type="ECO:0000313" key="4">
    <source>
        <dbReference type="EMBL" id="MBJ7538287.1"/>
    </source>
</evidence>